<dbReference type="InterPro" id="IPR007337">
    <property type="entry name" value="RelB/DinJ"/>
</dbReference>
<dbReference type="InterPro" id="IPR013321">
    <property type="entry name" value="Arc_rbn_hlx_hlx"/>
</dbReference>
<dbReference type="EMBL" id="MG869617">
    <property type="protein sequence ID" value="AWD72122.1"/>
    <property type="molecule type" value="Genomic_DNA"/>
</dbReference>
<reference evidence="3" key="1">
    <citation type="submission" date="2018-01" db="EMBL/GenBank/DDBJ databases">
        <title>Plasmids of psychrophilic Polaromonas spp. isolated from Arctic and Antarctic glaciers.</title>
        <authorList>
            <person name="Dziewit L."/>
            <person name="Ciok A."/>
        </authorList>
    </citation>
    <scope>NUCLEOTIDE SEQUENCE</scope>
    <source>
        <plasmid evidence="3">pE3SP1</plasmid>
    </source>
</reference>
<protein>
    <submittedName>
        <fullName evidence="3">Antitoxin of addiction module, RelB</fullName>
    </submittedName>
</protein>
<proteinExistence type="inferred from homology"/>
<evidence type="ECO:0000256" key="2">
    <source>
        <dbReference type="ARBA" id="ARBA00022649"/>
    </source>
</evidence>
<dbReference type="PANTHER" id="PTHR38781">
    <property type="entry name" value="ANTITOXIN DINJ-RELATED"/>
    <property type="match status" value="1"/>
</dbReference>
<dbReference type="Gene3D" id="1.10.1220.10">
    <property type="entry name" value="Met repressor-like"/>
    <property type="match status" value="1"/>
</dbReference>
<keyword evidence="3" id="KW-0614">Plasmid</keyword>
<dbReference type="AlphaFoldDB" id="A0A2S1FI07"/>
<dbReference type="Pfam" id="PF04221">
    <property type="entry name" value="RelB"/>
    <property type="match status" value="1"/>
</dbReference>
<name>A0A2S1FI07_9BURK</name>
<evidence type="ECO:0000256" key="1">
    <source>
        <dbReference type="ARBA" id="ARBA00010562"/>
    </source>
</evidence>
<dbReference type="PANTHER" id="PTHR38781:SF1">
    <property type="entry name" value="ANTITOXIN DINJ-RELATED"/>
    <property type="match status" value="1"/>
</dbReference>
<dbReference type="NCBIfam" id="TIGR02384">
    <property type="entry name" value="RelB_DinJ"/>
    <property type="match status" value="1"/>
</dbReference>
<dbReference type="GO" id="GO:0006351">
    <property type="term" value="P:DNA-templated transcription"/>
    <property type="evidence" value="ECO:0007669"/>
    <property type="project" value="TreeGrafter"/>
</dbReference>
<sequence length="105" mass="11494">MSAQTSMLHIRVDDDTKEQVTQALTAMGLSMSDAVRLFLRRVVIDQAFPLELKVPTAQTRAGSVALPADERSFGRNECQFIKLDGFSLPMHKTGLQKTSLCSPAA</sequence>
<dbReference type="GO" id="GO:0006355">
    <property type="term" value="P:regulation of DNA-templated transcription"/>
    <property type="evidence" value="ECO:0007669"/>
    <property type="project" value="InterPro"/>
</dbReference>
<geneLocation type="plasmid" evidence="3">
    <name>pE3SP1</name>
</geneLocation>
<evidence type="ECO:0000313" key="3">
    <source>
        <dbReference type="EMBL" id="AWD72122.1"/>
    </source>
</evidence>
<gene>
    <name evidence="3" type="ORF">pE3SP1_p095</name>
</gene>
<comment type="similarity">
    <text evidence="1">Belongs to the RelB/DinJ antitoxin family.</text>
</comment>
<keyword evidence="2" id="KW-1277">Toxin-antitoxin system</keyword>
<organism evidence="3">
    <name type="scientific">Polaromonas sp. E3S</name>
    <dbReference type="NCBI Taxonomy" id="1840265"/>
    <lineage>
        <taxon>Bacteria</taxon>
        <taxon>Pseudomonadati</taxon>
        <taxon>Pseudomonadota</taxon>
        <taxon>Betaproteobacteria</taxon>
        <taxon>Burkholderiales</taxon>
        <taxon>Comamonadaceae</taxon>
        <taxon>Polaromonas</taxon>
    </lineage>
</organism>
<accession>A0A2S1FI07</accession>